<reference evidence="2 3" key="1">
    <citation type="submission" date="2024-04" db="EMBL/GenBank/DDBJ databases">
        <title>Flavobacterium sp. DGU11 16S ribosomal RNA gene Genome sequencing and assembly.</title>
        <authorList>
            <person name="Park S."/>
        </authorList>
    </citation>
    <scope>NUCLEOTIDE SEQUENCE [LARGE SCALE GENOMIC DNA]</scope>
    <source>
        <strain evidence="2 3">DGU11</strain>
    </source>
</reference>
<accession>A0ABU9HVA6</accession>
<feature type="transmembrane region" description="Helical" evidence="1">
    <location>
        <begin position="96"/>
        <end position="114"/>
    </location>
</feature>
<name>A0ABU9HVA6_9FLAO</name>
<feature type="transmembrane region" description="Helical" evidence="1">
    <location>
        <begin position="28"/>
        <end position="49"/>
    </location>
</feature>
<keyword evidence="1" id="KW-0812">Transmembrane</keyword>
<organism evidence="2 3">
    <name type="scientific">Flavobacterium arundinis</name>
    <dbReference type="NCBI Taxonomy" id="3139143"/>
    <lineage>
        <taxon>Bacteria</taxon>
        <taxon>Pseudomonadati</taxon>
        <taxon>Bacteroidota</taxon>
        <taxon>Flavobacteriia</taxon>
        <taxon>Flavobacteriales</taxon>
        <taxon>Flavobacteriaceae</taxon>
        <taxon>Flavobacterium</taxon>
    </lineage>
</organism>
<dbReference type="Proteomes" id="UP001464555">
    <property type="component" value="Unassembled WGS sequence"/>
</dbReference>
<evidence type="ECO:0000256" key="1">
    <source>
        <dbReference type="SAM" id="Phobius"/>
    </source>
</evidence>
<sequence>MKKPLFGTESILPVVALIFSLVNLTNPGALLSLSGLVSVIGIIGSILYFIDFHMRIVIPVLYIWIIVQIISVEPYFNLTQGFFNMGVSLGANDSEIVINIIPSILLSTIVILRASRLVGKRITISEFREGSLSDILPLEGTITKRMDFGSEKNWMLFKPDKPFYYDDALVPYVLIKRKDGKIIKSGAKNQIIFFRLVSNEIYLQSNAIENFPFIEWAICR</sequence>
<keyword evidence="3" id="KW-1185">Reference proteome</keyword>
<dbReference type="RefSeq" id="WP_341696409.1">
    <property type="nucleotide sequence ID" value="NZ_JBBYHR010000003.1"/>
</dbReference>
<evidence type="ECO:0000313" key="3">
    <source>
        <dbReference type="Proteomes" id="UP001464555"/>
    </source>
</evidence>
<evidence type="ECO:0000313" key="2">
    <source>
        <dbReference type="EMBL" id="MEL1244098.1"/>
    </source>
</evidence>
<feature type="transmembrane region" description="Helical" evidence="1">
    <location>
        <begin position="5"/>
        <end position="22"/>
    </location>
</feature>
<protein>
    <submittedName>
        <fullName evidence="2">Uncharacterized protein</fullName>
    </submittedName>
</protein>
<keyword evidence="1" id="KW-1133">Transmembrane helix</keyword>
<keyword evidence="1" id="KW-0472">Membrane</keyword>
<gene>
    <name evidence="2" type="ORF">AAEO56_07500</name>
</gene>
<feature type="transmembrane region" description="Helical" evidence="1">
    <location>
        <begin position="56"/>
        <end position="76"/>
    </location>
</feature>
<comment type="caution">
    <text evidence="2">The sequence shown here is derived from an EMBL/GenBank/DDBJ whole genome shotgun (WGS) entry which is preliminary data.</text>
</comment>
<dbReference type="EMBL" id="JBBYHR010000003">
    <property type="protein sequence ID" value="MEL1244098.1"/>
    <property type="molecule type" value="Genomic_DNA"/>
</dbReference>
<proteinExistence type="predicted"/>